<dbReference type="PANTHER" id="PTHR37089">
    <property type="entry name" value="PROTEIN U-RELATED"/>
    <property type="match status" value="1"/>
</dbReference>
<dbReference type="RefSeq" id="WP_245904430.1">
    <property type="nucleotide sequence ID" value="NZ_QGGW01000015.1"/>
</dbReference>
<comment type="caution">
    <text evidence="3">The sequence shown here is derived from an EMBL/GenBank/DDBJ whole genome shotgun (WGS) entry which is preliminary data.</text>
</comment>
<reference evidence="3 4" key="1">
    <citation type="submission" date="2018-05" db="EMBL/GenBank/DDBJ databases">
        <title>Genomic Encyclopedia of Type Strains, Phase IV (KMG-IV): sequencing the most valuable type-strain genomes for metagenomic binning, comparative biology and taxonomic classification.</title>
        <authorList>
            <person name="Goeker M."/>
        </authorList>
    </citation>
    <scope>NUCLEOTIDE SEQUENCE [LARGE SCALE GENOMIC DNA]</scope>
    <source>
        <strain evidence="3 4">DSM 16097</strain>
    </source>
</reference>
<keyword evidence="3" id="KW-0946">Virion</keyword>
<name>A0A316G7F6_9RHOB</name>
<dbReference type="Pfam" id="PF05229">
    <property type="entry name" value="SCPU"/>
    <property type="match status" value="1"/>
</dbReference>
<evidence type="ECO:0000256" key="1">
    <source>
        <dbReference type="SAM" id="SignalP"/>
    </source>
</evidence>
<feature type="chain" id="PRO_5016303216" evidence="1">
    <location>
        <begin position="24"/>
        <end position="164"/>
    </location>
</feature>
<accession>A0A316G7F6</accession>
<sequence length="164" mass="16526">MNSRSAPSLAAGMLVAAVGLAQAQTATGEMGVSAEVARTCTLSAEPLAFGTLSVTEVTNGSALVTLECNGVSTVTTILVGMGANADPPTTQRNLAAGIDDRVPYTLHELEAGGADIATDGAVTLVQVGTTNTYTATLYGKIQPSPAYPMGTYADTVILTANYAP</sequence>
<evidence type="ECO:0000313" key="4">
    <source>
        <dbReference type="Proteomes" id="UP000245708"/>
    </source>
</evidence>
<keyword evidence="1" id="KW-0732">Signal</keyword>
<dbReference type="PANTHER" id="PTHR37089:SF3">
    <property type="entry name" value="EXPORTED PROTEIN"/>
    <property type="match status" value="1"/>
</dbReference>
<gene>
    <name evidence="3" type="ORF">C7455_1159</name>
</gene>
<dbReference type="EMBL" id="QGGW01000015">
    <property type="protein sequence ID" value="PWK55876.1"/>
    <property type="molecule type" value="Genomic_DNA"/>
</dbReference>
<evidence type="ECO:0000259" key="2">
    <source>
        <dbReference type="Pfam" id="PF05229"/>
    </source>
</evidence>
<protein>
    <submittedName>
        <fullName evidence="3">Spore coat protein U-like protein</fullName>
    </submittedName>
</protein>
<dbReference type="AlphaFoldDB" id="A0A316G7F6"/>
<proteinExistence type="predicted"/>
<evidence type="ECO:0000313" key="3">
    <source>
        <dbReference type="EMBL" id="PWK55876.1"/>
    </source>
</evidence>
<keyword evidence="3" id="KW-0167">Capsid protein</keyword>
<feature type="signal peptide" evidence="1">
    <location>
        <begin position="1"/>
        <end position="23"/>
    </location>
</feature>
<dbReference type="Proteomes" id="UP000245708">
    <property type="component" value="Unassembled WGS sequence"/>
</dbReference>
<dbReference type="InterPro" id="IPR053167">
    <property type="entry name" value="Spore_coat_component"/>
</dbReference>
<keyword evidence="4" id="KW-1185">Reference proteome</keyword>
<organism evidence="3 4">
    <name type="scientific">Roseicyclus mahoneyensis</name>
    <dbReference type="NCBI Taxonomy" id="164332"/>
    <lineage>
        <taxon>Bacteria</taxon>
        <taxon>Pseudomonadati</taxon>
        <taxon>Pseudomonadota</taxon>
        <taxon>Alphaproteobacteria</taxon>
        <taxon>Rhodobacterales</taxon>
        <taxon>Roseobacteraceae</taxon>
        <taxon>Roseicyclus</taxon>
    </lineage>
</organism>
<feature type="domain" description="Spore coat protein U/FanG" evidence="2">
    <location>
        <begin position="27"/>
        <end position="159"/>
    </location>
</feature>
<dbReference type="InterPro" id="IPR007893">
    <property type="entry name" value="Spore_coat_U/FanG"/>
</dbReference>